<protein>
    <submittedName>
        <fullName evidence="5">FHA domain-containing protein</fullName>
    </submittedName>
</protein>
<organism evidence="5">
    <name type="scientific">Echinostoma caproni</name>
    <dbReference type="NCBI Taxonomy" id="27848"/>
    <lineage>
        <taxon>Eukaryota</taxon>
        <taxon>Metazoa</taxon>
        <taxon>Spiralia</taxon>
        <taxon>Lophotrochozoa</taxon>
        <taxon>Platyhelminthes</taxon>
        <taxon>Trematoda</taxon>
        <taxon>Digenea</taxon>
        <taxon>Plagiorchiida</taxon>
        <taxon>Echinostomata</taxon>
        <taxon>Echinostomatoidea</taxon>
        <taxon>Echinostomatidae</taxon>
        <taxon>Echinostoma</taxon>
    </lineage>
</organism>
<keyword evidence="4" id="KW-1185">Reference proteome</keyword>
<evidence type="ECO:0000313" key="3">
    <source>
        <dbReference type="EMBL" id="VDP89409.1"/>
    </source>
</evidence>
<dbReference type="Gene3D" id="2.60.200.20">
    <property type="match status" value="1"/>
</dbReference>
<feature type="domain" description="FHA" evidence="2">
    <location>
        <begin position="138"/>
        <end position="198"/>
    </location>
</feature>
<evidence type="ECO:0000313" key="4">
    <source>
        <dbReference type="Proteomes" id="UP000272942"/>
    </source>
</evidence>
<reference evidence="5" key="1">
    <citation type="submission" date="2016-06" db="UniProtKB">
        <authorList>
            <consortium name="WormBaseParasite"/>
        </authorList>
    </citation>
    <scope>IDENTIFICATION</scope>
</reference>
<evidence type="ECO:0000259" key="2">
    <source>
        <dbReference type="PROSITE" id="PS50006"/>
    </source>
</evidence>
<dbReference type="Proteomes" id="UP000272942">
    <property type="component" value="Unassembled WGS sequence"/>
</dbReference>
<gene>
    <name evidence="3" type="ORF">ECPE_LOCUS12163</name>
</gene>
<keyword evidence="1" id="KW-0732">Signal</keyword>
<feature type="signal peptide" evidence="1">
    <location>
        <begin position="1"/>
        <end position="17"/>
    </location>
</feature>
<dbReference type="OrthoDB" id="2538319at2759"/>
<reference evidence="3 4" key="2">
    <citation type="submission" date="2018-11" db="EMBL/GenBank/DDBJ databases">
        <authorList>
            <consortium name="Pathogen Informatics"/>
        </authorList>
    </citation>
    <scope>NUCLEOTIDE SEQUENCE [LARGE SCALE GENOMIC DNA]</scope>
    <source>
        <strain evidence="3 4">Egypt</strain>
    </source>
</reference>
<dbReference type="InterPro" id="IPR008984">
    <property type="entry name" value="SMAD_FHA_dom_sf"/>
</dbReference>
<name>A0A183AYX8_9TREM</name>
<dbReference type="PROSITE" id="PS50006">
    <property type="entry name" value="FHA_DOMAIN"/>
    <property type="match status" value="1"/>
</dbReference>
<dbReference type="InterPro" id="IPR000253">
    <property type="entry name" value="FHA_dom"/>
</dbReference>
<proteinExistence type="predicted"/>
<dbReference type="EMBL" id="UZAN01052290">
    <property type="protein sequence ID" value="VDP89409.1"/>
    <property type="molecule type" value="Genomic_DNA"/>
</dbReference>
<feature type="chain" id="PRO_5043138266" evidence="1">
    <location>
        <begin position="18"/>
        <end position="203"/>
    </location>
</feature>
<dbReference type="WBParaSite" id="ECPE_0001219901-mRNA-1">
    <property type="protein sequence ID" value="ECPE_0001219901-mRNA-1"/>
    <property type="gene ID" value="ECPE_0001219901"/>
</dbReference>
<dbReference type="Pfam" id="PF00498">
    <property type="entry name" value="FHA"/>
    <property type="match status" value="1"/>
</dbReference>
<accession>A0A183AYX8</accession>
<evidence type="ECO:0000256" key="1">
    <source>
        <dbReference type="SAM" id="SignalP"/>
    </source>
</evidence>
<dbReference type="SUPFAM" id="SSF49879">
    <property type="entry name" value="SMAD/FHA domain"/>
    <property type="match status" value="1"/>
</dbReference>
<evidence type="ECO:0000313" key="5">
    <source>
        <dbReference type="WBParaSite" id="ECPE_0001219901-mRNA-1"/>
    </source>
</evidence>
<sequence length="203" mass="22635">MRFQSLLNLISFYVVLAQQISKLTDEKGATESIPQMDFVVFDKLSELETKVYLLEQELQEKDATIVTLSARIQELEACIAKSSTSTETVVTSDLGILEPGVLAVPLTEIGLRKGDGHMDTEETEVALTVHSPVMSHSLDKAKITEHVDTAIDHFQTMGLISVVIREIHCEIIYDEDDRRYALMDRDSESGTYLNGRILAQVSC</sequence>
<dbReference type="AlphaFoldDB" id="A0A183AYX8"/>